<name>A0A3B4DLG9_PYGNA</name>
<reference evidence="1" key="2">
    <citation type="submission" date="2025-08" db="UniProtKB">
        <authorList>
            <consortium name="Ensembl"/>
        </authorList>
    </citation>
    <scope>IDENTIFICATION</scope>
</reference>
<organism evidence="1 2">
    <name type="scientific">Pygocentrus nattereri</name>
    <name type="common">Red-bellied piranha</name>
    <dbReference type="NCBI Taxonomy" id="42514"/>
    <lineage>
        <taxon>Eukaryota</taxon>
        <taxon>Metazoa</taxon>
        <taxon>Chordata</taxon>
        <taxon>Craniata</taxon>
        <taxon>Vertebrata</taxon>
        <taxon>Euteleostomi</taxon>
        <taxon>Actinopterygii</taxon>
        <taxon>Neopterygii</taxon>
        <taxon>Teleostei</taxon>
        <taxon>Ostariophysi</taxon>
        <taxon>Characiformes</taxon>
        <taxon>Characoidei</taxon>
        <taxon>Pygocentrus</taxon>
    </lineage>
</organism>
<dbReference type="CTD" id="2187"/>
<gene>
    <name evidence="1" type="primary">FANCB</name>
</gene>
<dbReference type="GeneID" id="108443136"/>
<keyword evidence="2" id="KW-1185">Reference proteome</keyword>
<dbReference type="GO" id="GO:1905168">
    <property type="term" value="P:positive regulation of double-strand break repair via homologous recombination"/>
    <property type="evidence" value="ECO:0007669"/>
    <property type="project" value="TreeGrafter"/>
</dbReference>
<dbReference type="InterPro" id="IPR033333">
    <property type="entry name" value="FANCB"/>
</dbReference>
<dbReference type="RefSeq" id="XP_017579070.1">
    <property type="nucleotide sequence ID" value="XM_017723581.2"/>
</dbReference>
<dbReference type="GO" id="GO:1990414">
    <property type="term" value="P:replication-born double-strand break repair via sister chromatid exchange"/>
    <property type="evidence" value="ECO:0007669"/>
    <property type="project" value="TreeGrafter"/>
</dbReference>
<dbReference type="RefSeq" id="XP_017579072.1">
    <property type="nucleotide sequence ID" value="XM_017723583.2"/>
</dbReference>
<reference evidence="1" key="3">
    <citation type="submission" date="2025-09" db="UniProtKB">
        <authorList>
            <consortium name="Ensembl"/>
        </authorList>
    </citation>
    <scope>IDENTIFICATION</scope>
</reference>
<protein>
    <recommendedName>
        <fullName evidence="3">FA complementation group B</fullName>
    </recommendedName>
</protein>
<evidence type="ECO:0008006" key="3">
    <source>
        <dbReference type="Google" id="ProtNLM"/>
    </source>
</evidence>
<dbReference type="OMA" id="LAFHRVC"/>
<evidence type="ECO:0000313" key="2">
    <source>
        <dbReference type="Proteomes" id="UP001501920"/>
    </source>
</evidence>
<dbReference type="OrthoDB" id="1917888at2759"/>
<reference evidence="1 2" key="1">
    <citation type="submission" date="2020-10" db="EMBL/GenBank/DDBJ databases">
        <title>Pygocentrus nattereri (red-bellied piranha) genome, fPygNat1, primary haplotype.</title>
        <authorList>
            <person name="Myers G."/>
            <person name="Meyer A."/>
            <person name="Karagic N."/>
            <person name="Pippel M."/>
            <person name="Winkler S."/>
            <person name="Tracey A."/>
            <person name="Wood J."/>
            <person name="Formenti G."/>
            <person name="Howe K."/>
            <person name="Fedrigo O."/>
            <person name="Jarvis E.D."/>
        </authorList>
    </citation>
    <scope>NUCLEOTIDE SEQUENCE [LARGE SCALE GENOMIC DNA]</scope>
</reference>
<dbReference type="RefSeq" id="XP_017579069.1">
    <property type="nucleotide sequence ID" value="XM_017723580.2"/>
</dbReference>
<dbReference type="Proteomes" id="UP001501920">
    <property type="component" value="Chromosome 6"/>
</dbReference>
<dbReference type="STRING" id="42514.ENSPNAP00000025242"/>
<dbReference type="Ensembl" id="ENSPNAT00000008067.2">
    <property type="protein sequence ID" value="ENSPNAP00000025242.1"/>
    <property type="gene ID" value="ENSPNAG00000001381.2"/>
</dbReference>
<evidence type="ECO:0000313" key="1">
    <source>
        <dbReference type="Ensembl" id="ENSPNAP00000025242.1"/>
    </source>
</evidence>
<dbReference type="PANTHER" id="PTHR28450">
    <property type="entry name" value="FANCONI ANEMIA GROUP B PROTEIN"/>
    <property type="match status" value="1"/>
</dbReference>
<proteinExistence type="predicted"/>
<dbReference type="GeneTree" id="ENSGT00390000009885"/>
<sequence>MAPEQQIRITSLCGSLFVFQRRRISPKGSEITFWRMAFGQDSGGFFNKDGRISTVYKSASRDVDIVHCTSAVDIKTRQKVPCILLRQRKKASQGFKYMLYSLDGSASGKLHVELVLPFEVDDRVLIFHGPTLVWSHEDRVFYTSSELGGVVELPVRLNVSFIGELPLCQRRIGILGLEKQSSGEATRGNKVLLYLLEDGRTFGGMCLLPEAYSSVVRCMTVLSAKEADGLLRSTVLAATCRKQLVRFENGLPEDVCVLPYEHPRSIRIVHVGDGGCIIAVVFDHGNVCAVWKDSFKIADCWTGVSDLLVDDFVGCGSEQILLLFEDATKEVLGEFLLTDLCGVRYSRGRVESEDLDQSDPAQENVVLTVKALDTRLQSGLAFLQELQRDLSVKERVLQQSVTALADLVSDREHVPPLPQQEGLVCLWDEESEEEEEEYVPNEKMQMETEERPPEVKRFWHRVVGESLILGVLFTSNTDPSEENVTASVLLEPSGGVAASVVQSLSKTLPYPELLSTAGLDPPAAKRSRMPAGVSEAHRPPQLAVLTVTDLTPLLTSSRVTCSILLHSPTSKPGPAVHQCGRVSLDIKDVLQGALQPRLLTDCSVDSDESREDLLSLLAAFEPRLFLIESSEHTVVDVSVWLVDRLGAKPVGVSPQYLLIKSTQPSSALLFHWQPCGPFQALLRVHGSGQFAVLRFLDSLCEFLPASHNIQPLRSSARRGGSQDPASFLGTEIRMIKEGVASLLRDGQDRRRFGVGTWRDSTSPERLHRCREEWQREQERSSRVLHPLVDASQYRKLMDNLIQKQLDGDIAALVEARNSEG</sequence>
<dbReference type="GO" id="GO:2000042">
    <property type="term" value="P:negative regulation of double-strand break repair via homologous recombination"/>
    <property type="evidence" value="ECO:0007669"/>
    <property type="project" value="TreeGrafter"/>
</dbReference>
<dbReference type="GO" id="GO:0043240">
    <property type="term" value="C:Fanconi anaemia nuclear complex"/>
    <property type="evidence" value="ECO:0007669"/>
    <property type="project" value="InterPro"/>
</dbReference>
<dbReference type="AlphaFoldDB" id="A0A3B4DLG9"/>
<accession>A0A3B4DLG9</accession>
<dbReference type="GO" id="GO:0036297">
    <property type="term" value="P:interstrand cross-link repair"/>
    <property type="evidence" value="ECO:0007669"/>
    <property type="project" value="InterPro"/>
</dbReference>
<dbReference type="PANTHER" id="PTHR28450:SF1">
    <property type="entry name" value="FANCONI ANEMIA GROUP B PROTEIN"/>
    <property type="match status" value="1"/>
</dbReference>